<dbReference type="EMBL" id="BSDI01000007">
    <property type="protein sequence ID" value="GLH96916.1"/>
    <property type="molecule type" value="Genomic_DNA"/>
</dbReference>
<dbReference type="Proteomes" id="UP001144280">
    <property type="component" value="Unassembled WGS sequence"/>
</dbReference>
<feature type="region of interest" description="Disordered" evidence="3">
    <location>
        <begin position="210"/>
        <end position="241"/>
    </location>
</feature>
<keyword evidence="1" id="KW-0805">Transcription regulation</keyword>
<organism evidence="6 7">
    <name type="scientific">Phytohabitans aurantiacus</name>
    <dbReference type="NCBI Taxonomy" id="3016789"/>
    <lineage>
        <taxon>Bacteria</taxon>
        <taxon>Bacillati</taxon>
        <taxon>Actinomycetota</taxon>
        <taxon>Actinomycetes</taxon>
        <taxon>Micromonosporales</taxon>
        <taxon>Micromonosporaceae</taxon>
    </lineage>
</organism>
<evidence type="ECO:0000256" key="2">
    <source>
        <dbReference type="ARBA" id="ARBA00023163"/>
    </source>
</evidence>
<keyword evidence="4" id="KW-0472">Membrane</keyword>
<dbReference type="InterPro" id="IPR041916">
    <property type="entry name" value="Anti_sigma_zinc_sf"/>
</dbReference>
<accession>A0ABQ5QSQ1</accession>
<name>A0ABQ5QSQ1_9ACTN</name>
<evidence type="ECO:0000313" key="7">
    <source>
        <dbReference type="Proteomes" id="UP001144280"/>
    </source>
</evidence>
<feature type="transmembrane region" description="Helical" evidence="4">
    <location>
        <begin position="157"/>
        <end position="178"/>
    </location>
</feature>
<proteinExistence type="predicted"/>
<protein>
    <submittedName>
        <fullName evidence="6">Membrane protein</fullName>
    </submittedName>
</protein>
<dbReference type="Gene3D" id="1.10.10.1320">
    <property type="entry name" value="Anti-sigma factor, zinc-finger domain"/>
    <property type="match status" value="1"/>
</dbReference>
<dbReference type="Pfam" id="PF13490">
    <property type="entry name" value="zf-HC2"/>
    <property type="match status" value="1"/>
</dbReference>
<sequence>MTDNPVMRCDDFRESLSARLDGEDDPAERPATDAHLASCLDCATWFEAAAQVTRLTRTSAVPDDIDLTSTILANIPTPAARPRGRRLVAVLRVLLGALGVAQFLLGAAQISGFAAAAHLHSVTGEPAGHLWHESAAWNVAVGAGFAWIAWRRTRPTGIVPTLTAFVAVLTLLTVNDLISGRVDVARVLSHSIIVAGYAIILYLSRRGAAPSEPPASGSRWRATFEPEPASEPAAPPRLRLIRGFPGPIEARYDDRRAA</sequence>
<feature type="transmembrane region" description="Helical" evidence="4">
    <location>
        <begin position="130"/>
        <end position="150"/>
    </location>
</feature>
<keyword evidence="4" id="KW-1133">Transmembrane helix</keyword>
<keyword evidence="7" id="KW-1185">Reference proteome</keyword>
<reference evidence="6" key="1">
    <citation type="submission" date="2022-12" db="EMBL/GenBank/DDBJ databases">
        <title>New Phytohabitans aurantiacus sp. RD004123 nov., an actinomycete isolated from soil.</title>
        <authorList>
            <person name="Triningsih D.W."/>
            <person name="Harunari E."/>
            <person name="Igarashi Y."/>
        </authorList>
    </citation>
    <scope>NUCLEOTIDE SEQUENCE</scope>
    <source>
        <strain evidence="6">RD004123</strain>
    </source>
</reference>
<evidence type="ECO:0000256" key="1">
    <source>
        <dbReference type="ARBA" id="ARBA00023015"/>
    </source>
</evidence>
<evidence type="ECO:0000259" key="5">
    <source>
        <dbReference type="Pfam" id="PF13490"/>
    </source>
</evidence>
<gene>
    <name evidence="6" type="ORF">Pa4123_21900</name>
</gene>
<feature type="domain" description="Putative zinc-finger" evidence="5">
    <location>
        <begin position="9"/>
        <end position="43"/>
    </location>
</feature>
<evidence type="ECO:0000256" key="3">
    <source>
        <dbReference type="SAM" id="MobiDB-lite"/>
    </source>
</evidence>
<evidence type="ECO:0000256" key="4">
    <source>
        <dbReference type="SAM" id="Phobius"/>
    </source>
</evidence>
<comment type="caution">
    <text evidence="6">The sequence shown here is derived from an EMBL/GenBank/DDBJ whole genome shotgun (WGS) entry which is preliminary data.</text>
</comment>
<dbReference type="InterPro" id="IPR027383">
    <property type="entry name" value="Znf_put"/>
</dbReference>
<keyword evidence="4" id="KW-0812">Transmembrane</keyword>
<evidence type="ECO:0000313" key="6">
    <source>
        <dbReference type="EMBL" id="GLH96916.1"/>
    </source>
</evidence>
<feature type="transmembrane region" description="Helical" evidence="4">
    <location>
        <begin position="184"/>
        <end position="203"/>
    </location>
</feature>
<feature type="transmembrane region" description="Helical" evidence="4">
    <location>
        <begin position="89"/>
        <end position="110"/>
    </location>
</feature>
<keyword evidence="2" id="KW-0804">Transcription</keyword>